<name>A0A0A9EME3_ARUDO</name>
<proteinExistence type="predicted"/>
<dbReference type="EMBL" id="GBRH01197757">
    <property type="protein sequence ID" value="JAE00139.1"/>
    <property type="molecule type" value="Transcribed_RNA"/>
</dbReference>
<sequence length="23" mass="2444">MARVADTVHLVHAVSSPYQGTTC</sequence>
<dbReference type="AlphaFoldDB" id="A0A0A9EME3"/>
<accession>A0A0A9EME3</accession>
<organism evidence="1">
    <name type="scientific">Arundo donax</name>
    <name type="common">Giant reed</name>
    <name type="synonym">Donax arundinaceus</name>
    <dbReference type="NCBI Taxonomy" id="35708"/>
    <lineage>
        <taxon>Eukaryota</taxon>
        <taxon>Viridiplantae</taxon>
        <taxon>Streptophyta</taxon>
        <taxon>Embryophyta</taxon>
        <taxon>Tracheophyta</taxon>
        <taxon>Spermatophyta</taxon>
        <taxon>Magnoliopsida</taxon>
        <taxon>Liliopsida</taxon>
        <taxon>Poales</taxon>
        <taxon>Poaceae</taxon>
        <taxon>PACMAD clade</taxon>
        <taxon>Arundinoideae</taxon>
        <taxon>Arundineae</taxon>
        <taxon>Arundo</taxon>
    </lineage>
</organism>
<protein>
    <submittedName>
        <fullName evidence="1">Uncharacterized protein</fullName>
    </submittedName>
</protein>
<reference evidence="1" key="1">
    <citation type="submission" date="2014-09" db="EMBL/GenBank/DDBJ databases">
        <authorList>
            <person name="Magalhaes I.L.F."/>
            <person name="Oliveira U."/>
            <person name="Santos F.R."/>
            <person name="Vidigal T.H.D.A."/>
            <person name="Brescovit A.D."/>
            <person name="Santos A.J."/>
        </authorList>
    </citation>
    <scope>NUCLEOTIDE SEQUENCE</scope>
    <source>
        <tissue evidence="1">Shoot tissue taken approximately 20 cm above the soil surface</tissue>
    </source>
</reference>
<evidence type="ECO:0000313" key="1">
    <source>
        <dbReference type="EMBL" id="JAE00139.1"/>
    </source>
</evidence>
<reference evidence="1" key="2">
    <citation type="journal article" date="2015" name="Data Brief">
        <title>Shoot transcriptome of the giant reed, Arundo donax.</title>
        <authorList>
            <person name="Barrero R.A."/>
            <person name="Guerrero F.D."/>
            <person name="Moolhuijzen P."/>
            <person name="Goolsby J.A."/>
            <person name="Tidwell J."/>
            <person name="Bellgard S.E."/>
            <person name="Bellgard M.I."/>
        </authorList>
    </citation>
    <scope>NUCLEOTIDE SEQUENCE</scope>
    <source>
        <tissue evidence="1">Shoot tissue taken approximately 20 cm above the soil surface</tissue>
    </source>
</reference>